<feature type="transmembrane region" description="Helical" evidence="8">
    <location>
        <begin position="306"/>
        <end position="329"/>
    </location>
</feature>
<evidence type="ECO:0000256" key="7">
    <source>
        <dbReference type="SAM" id="MobiDB-lite"/>
    </source>
</evidence>
<dbReference type="Gene3D" id="1.20.1250.20">
    <property type="entry name" value="MFS general substrate transporter like domains"/>
    <property type="match status" value="2"/>
</dbReference>
<evidence type="ECO:0000256" key="5">
    <source>
        <dbReference type="ARBA" id="ARBA00023136"/>
    </source>
</evidence>
<evidence type="ECO:0000313" key="11">
    <source>
        <dbReference type="Proteomes" id="UP000756132"/>
    </source>
</evidence>
<feature type="transmembrane region" description="Helical" evidence="8">
    <location>
        <begin position="375"/>
        <end position="392"/>
    </location>
</feature>
<feature type="transmembrane region" description="Helical" evidence="8">
    <location>
        <begin position="169"/>
        <end position="192"/>
    </location>
</feature>
<dbReference type="PANTHER" id="PTHR43791:SF40">
    <property type="entry name" value="THIAMINE PATHWAY TRANSPORTER THI73"/>
    <property type="match status" value="1"/>
</dbReference>
<proteinExistence type="inferred from homology"/>
<dbReference type="Proteomes" id="UP000756132">
    <property type="component" value="Chromosome 7"/>
</dbReference>
<evidence type="ECO:0000256" key="1">
    <source>
        <dbReference type="ARBA" id="ARBA00004141"/>
    </source>
</evidence>
<comment type="similarity">
    <text evidence="6">Belongs to the major facilitator superfamily. Allantoate permease family.</text>
</comment>
<dbReference type="PROSITE" id="PS50850">
    <property type="entry name" value="MFS"/>
    <property type="match status" value="1"/>
</dbReference>
<evidence type="ECO:0000259" key="9">
    <source>
        <dbReference type="PROSITE" id="PS50850"/>
    </source>
</evidence>
<dbReference type="SUPFAM" id="SSF103473">
    <property type="entry name" value="MFS general substrate transporter"/>
    <property type="match status" value="1"/>
</dbReference>
<keyword evidence="2" id="KW-0813">Transport</keyword>
<keyword evidence="5 8" id="KW-0472">Membrane</keyword>
<feature type="transmembrane region" description="Helical" evidence="8">
    <location>
        <begin position="341"/>
        <end position="363"/>
    </location>
</feature>
<feature type="domain" description="Major facilitator superfamily (MFS) profile" evidence="9">
    <location>
        <begin position="78"/>
        <end position="491"/>
    </location>
</feature>
<feature type="transmembrane region" description="Helical" evidence="8">
    <location>
        <begin position="145"/>
        <end position="163"/>
    </location>
</feature>
<keyword evidence="3 8" id="KW-0812">Transmembrane</keyword>
<feature type="transmembrane region" description="Helical" evidence="8">
    <location>
        <begin position="204"/>
        <end position="226"/>
    </location>
</feature>
<dbReference type="GeneID" id="71990262"/>
<evidence type="ECO:0000256" key="3">
    <source>
        <dbReference type="ARBA" id="ARBA00022692"/>
    </source>
</evidence>
<feature type="region of interest" description="Disordered" evidence="7">
    <location>
        <begin position="1"/>
        <end position="21"/>
    </location>
</feature>
<dbReference type="InterPro" id="IPR011701">
    <property type="entry name" value="MFS"/>
</dbReference>
<sequence length="529" mass="58947">MAKKDSVTEAIQLESGKDDKPRHNEKVLFATTINANDLHPLARKGHVDDAYDFLKNVSDQEAAGVDLKRLRRRIDLHIMPIMFVLMGLQFLDKFLLNYAIIMGLPEDLKLKGNELNNVASSLWWAYLVASAAVGLVLNKVPLGKWLGVSMFLWGIIIALTAAVKNYAGMMVIRIFMGVFDAGIPPALMLLSSQYYRKDEQMIRYAYWFSSIGICLILGGLISYGFQFVHTVTLEGWRIMFLALGLLSVCVGMWTFFCLPDTPMNAKFLTDVEKKAILQHVAINQTTISSRKIEWSQLKCIFSDVQVWLLVMNVVFVSAGSGILGTYGSMLITSFGYTSKQAALLNTPGGAIAFIFTILAALAVRHHILHRWAVSIIGYCLSLLGACMVAFAPRDNKGVMLAGIYMVAFSVPTVAIKYQWVSANVGGYTKRTCTMAIMSGAFSIGNIIAPYAVQPTDAPEFRIAKIVLVSTKSVATAVIGFLALYYLWANRRRDRLYGKLPSVDETAEEYGELWKNETDKEKEKTFRYVY</sequence>
<organism evidence="10 11">
    <name type="scientific">Passalora fulva</name>
    <name type="common">Tomato leaf mold</name>
    <name type="synonym">Cladosporium fulvum</name>
    <dbReference type="NCBI Taxonomy" id="5499"/>
    <lineage>
        <taxon>Eukaryota</taxon>
        <taxon>Fungi</taxon>
        <taxon>Dikarya</taxon>
        <taxon>Ascomycota</taxon>
        <taxon>Pezizomycotina</taxon>
        <taxon>Dothideomycetes</taxon>
        <taxon>Dothideomycetidae</taxon>
        <taxon>Mycosphaerellales</taxon>
        <taxon>Mycosphaerellaceae</taxon>
        <taxon>Fulvia</taxon>
    </lineage>
</organism>
<accession>A0A9Q8URQ6</accession>
<dbReference type="Pfam" id="PF07690">
    <property type="entry name" value="MFS_1"/>
    <property type="match status" value="1"/>
</dbReference>
<evidence type="ECO:0000256" key="4">
    <source>
        <dbReference type="ARBA" id="ARBA00022989"/>
    </source>
</evidence>
<dbReference type="EMBL" id="CP090169">
    <property type="protein sequence ID" value="UJO19988.1"/>
    <property type="molecule type" value="Genomic_DNA"/>
</dbReference>
<feature type="transmembrane region" description="Helical" evidence="8">
    <location>
        <begin position="121"/>
        <end position="138"/>
    </location>
</feature>
<name>A0A9Q8URQ6_PASFU</name>
<dbReference type="InterPro" id="IPR036259">
    <property type="entry name" value="MFS_trans_sf"/>
</dbReference>
<feature type="transmembrane region" description="Helical" evidence="8">
    <location>
        <begin position="78"/>
        <end position="101"/>
    </location>
</feature>
<evidence type="ECO:0000256" key="2">
    <source>
        <dbReference type="ARBA" id="ARBA00022448"/>
    </source>
</evidence>
<dbReference type="GO" id="GO:0016020">
    <property type="term" value="C:membrane"/>
    <property type="evidence" value="ECO:0007669"/>
    <property type="project" value="UniProtKB-SubCell"/>
</dbReference>
<dbReference type="RefSeq" id="XP_047764354.1">
    <property type="nucleotide sequence ID" value="XM_047909532.1"/>
</dbReference>
<keyword evidence="4 8" id="KW-1133">Transmembrane helix</keyword>
<dbReference type="KEGG" id="ffu:CLAFUR5_10384"/>
<comment type="subcellular location">
    <subcellularLocation>
        <location evidence="1">Membrane</location>
        <topology evidence="1">Multi-pass membrane protein</topology>
    </subcellularLocation>
</comment>
<gene>
    <name evidence="10" type="ORF">CLAFUR5_10384</name>
</gene>
<dbReference type="AlphaFoldDB" id="A0A9Q8URQ6"/>
<feature type="transmembrane region" description="Helical" evidence="8">
    <location>
        <begin position="398"/>
        <end position="419"/>
    </location>
</feature>
<feature type="transmembrane region" description="Helical" evidence="8">
    <location>
        <begin position="431"/>
        <end position="453"/>
    </location>
</feature>
<dbReference type="InterPro" id="IPR020846">
    <property type="entry name" value="MFS_dom"/>
</dbReference>
<feature type="transmembrane region" description="Helical" evidence="8">
    <location>
        <begin position="465"/>
        <end position="487"/>
    </location>
</feature>
<evidence type="ECO:0000256" key="6">
    <source>
        <dbReference type="ARBA" id="ARBA00037968"/>
    </source>
</evidence>
<dbReference type="PANTHER" id="PTHR43791">
    <property type="entry name" value="PERMEASE-RELATED"/>
    <property type="match status" value="1"/>
</dbReference>
<feature type="transmembrane region" description="Helical" evidence="8">
    <location>
        <begin position="238"/>
        <end position="258"/>
    </location>
</feature>
<reference evidence="10" key="1">
    <citation type="submission" date="2021-12" db="EMBL/GenBank/DDBJ databases">
        <authorList>
            <person name="Zaccaron A."/>
            <person name="Stergiopoulos I."/>
        </authorList>
    </citation>
    <scope>NUCLEOTIDE SEQUENCE</scope>
    <source>
        <strain evidence="10">Race5_Kim</strain>
    </source>
</reference>
<dbReference type="OrthoDB" id="6730379at2759"/>
<dbReference type="GO" id="GO:0022857">
    <property type="term" value="F:transmembrane transporter activity"/>
    <property type="evidence" value="ECO:0007669"/>
    <property type="project" value="InterPro"/>
</dbReference>
<reference evidence="10" key="2">
    <citation type="journal article" date="2022" name="Microb. Genom.">
        <title>A chromosome-scale genome assembly of the tomato pathogen Cladosporium fulvum reveals a compartmentalized genome architecture and the presence of a dispensable chromosome.</title>
        <authorList>
            <person name="Zaccaron A.Z."/>
            <person name="Chen L.H."/>
            <person name="Samaras A."/>
            <person name="Stergiopoulos I."/>
        </authorList>
    </citation>
    <scope>NUCLEOTIDE SEQUENCE</scope>
    <source>
        <strain evidence="10">Race5_Kim</strain>
    </source>
</reference>
<dbReference type="FunFam" id="1.20.1250.20:FF:000064">
    <property type="entry name" value="MFS allantoate transporter"/>
    <property type="match status" value="1"/>
</dbReference>
<keyword evidence="11" id="KW-1185">Reference proteome</keyword>
<evidence type="ECO:0000313" key="10">
    <source>
        <dbReference type="EMBL" id="UJO19988.1"/>
    </source>
</evidence>
<evidence type="ECO:0000256" key="8">
    <source>
        <dbReference type="SAM" id="Phobius"/>
    </source>
</evidence>
<protein>
    <recommendedName>
        <fullName evidence="9">Major facilitator superfamily (MFS) profile domain-containing protein</fullName>
    </recommendedName>
</protein>